<evidence type="ECO:0000313" key="2">
    <source>
        <dbReference type="EMBL" id="TKA24931.1"/>
    </source>
</evidence>
<proteinExistence type="predicted"/>
<gene>
    <name evidence="2" type="ORF">B0A49_13886</name>
</gene>
<dbReference type="OrthoDB" id="201752at2759"/>
<reference evidence="2 3" key="1">
    <citation type="submission" date="2017-03" db="EMBL/GenBank/DDBJ databases">
        <title>Genomes of endolithic fungi from Antarctica.</title>
        <authorList>
            <person name="Coleine C."/>
            <person name="Masonjones S."/>
            <person name="Stajich J.E."/>
        </authorList>
    </citation>
    <scope>NUCLEOTIDE SEQUENCE [LARGE SCALE GENOMIC DNA]</scope>
    <source>
        <strain evidence="2 3">CCFEE 5187</strain>
    </source>
</reference>
<protein>
    <submittedName>
        <fullName evidence="2">Uncharacterized protein</fullName>
    </submittedName>
</protein>
<feature type="region of interest" description="Disordered" evidence="1">
    <location>
        <begin position="31"/>
        <end position="65"/>
    </location>
</feature>
<sequence>MEVGGFEAEDESGEYAPAVVELTSEQARALGGVSGALSDEEEKEETRRLAEDECERDLEDMDDRY</sequence>
<comment type="caution">
    <text evidence="2">The sequence shown here is derived from an EMBL/GenBank/DDBJ whole genome shotgun (WGS) entry which is preliminary data.</text>
</comment>
<organism evidence="2 3">
    <name type="scientific">Cryomyces minteri</name>
    <dbReference type="NCBI Taxonomy" id="331657"/>
    <lineage>
        <taxon>Eukaryota</taxon>
        <taxon>Fungi</taxon>
        <taxon>Dikarya</taxon>
        <taxon>Ascomycota</taxon>
        <taxon>Pezizomycotina</taxon>
        <taxon>Dothideomycetes</taxon>
        <taxon>Dothideomycetes incertae sedis</taxon>
        <taxon>Cryomyces</taxon>
    </lineage>
</organism>
<evidence type="ECO:0000313" key="3">
    <source>
        <dbReference type="Proteomes" id="UP000308768"/>
    </source>
</evidence>
<name>A0A4U0TRW6_9PEZI</name>
<accession>A0A4U0TRW6</accession>
<keyword evidence="3" id="KW-1185">Reference proteome</keyword>
<evidence type="ECO:0000256" key="1">
    <source>
        <dbReference type="SAM" id="MobiDB-lite"/>
    </source>
</evidence>
<dbReference type="EMBL" id="NAJN01004208">
    <property type="protein sequence ID" value="TKA24931.1"/>
    <property type="molecule type" value="Genomic_DNA"/>
</dbReference>
<feature type="compositionally biased region" description="Acidic residues" evidence="1">
    <location>
        <begin position="52"/>
        <end position="65"/>
    </location>
</feature>
<dbReference type="AlphaFoldDB" id="A0A4U0TRW6"/>
<dbReference type="Proteomes" id="UP000308768">
    <property type="component" value="Unassembled WGS sequence"/>
</dbReference>